<dbReference type="STRING" id="237682.SAMN05421676_1196"/>
<organism evidence="11 12">
    <name type="scientific">Salinibacillus kushneri</name>
    <dbReference type="NCBI Taxonomy" id="237682"/>
    <lineage>
        <taxon>Bacteria</taxon>
        <taxon>Bacillati</taxon>
        <taxon>Bacillota</taxon>
        <taxon>Bacilli</taxon>
        <taxon>Bacillales</taxon>
        <taxon>Bacillaceae</taxon>
        <taxon>Salinibacillus</taxon>
    </lineage>
</organism>
<gene>
    <name evidence="11" type="ORF">SAMN05421676_1196</name>
</gene>
<dbReference type="Gene3D" id="3.40.50.10090">
    <property type="match status" value="2"/>
</dbReference>
<dbReference type="InterPro" id="IPR003754">
    <property type="entry name" value="4pyrrol_synth_uPrphyn_synth"/>
</dbReference>
<dbReference type="UniPathway" id="UPA00251">
    <property type="reaction ID" value="UER00320"/>
</dbReference>
<dbReference type="InterPro" id="IPR039793">
    <property type="entry name" value="UROS/Hem4"/>
</dbReference>
<dbReference type="PANTHER" id="PTHR38042">
    <property type="entry name" value="UROPORPHYRINOGEN-III SYNTHASE, CHLOROPLASTIC"/>
    <property type="match status" value="1"/>
</dbReference>
<sequence length="263" mass="29841">MKSPLDGMNVLVTREKSKAESLSRLIKKAGGNPIEVPLLTFEWIHDESRDVIIQNLNQFDWIFFTSGNGVHFFMKSIKRHSKATEALKSIHIAAVGKKTSKTLKQYNLTVDFEPSHYTAEVMGEEFAAYYTPKKVLLVRGSLSRDVLPDFFSQSNIPYESITVYATKANRKEQENLKKTLYAKRLDAITFTSPSMIQAFFSLGKEAIKEEHLKKSACICIGSTTESEAKKKGFTNLIVPDQYTTAHMIEKFIDYVKKGRVSHE</sequence>
<evidence type="ECO:0000256" key="9">
    <source>
        <dbReference type="RuleBase" id="RU366031"/>
    </source>
</evidence>
<comment type="similarity">
    <text evidence="2 9">Belongs to the uroporphyrinogen-III synthase family.</text>
</comment>
<dbReference type="AlphaFoldDB" id="A0A1I0JEP8"/>
<name>A0A1I0JEP8_9BACI</name>
<keyword evidence="5 9" id="KW-0627">Porphyrin biosynthesis</keyword>
<accession>A0A1I0JEP8</accession>
<evidence type="ECO:0000256" key="1">
    <source>
        <dbReference type="ARBA" id="ARBA00004772"/>
    </source>
</evidence>
<evidence type="ECO:0000313" key="11">
    <source>
        <dbReference type="EMBL" id="SEU08592.1"/>
    </source>
</evidence>
<evidence type="ECO:0000256" key="3">
    <source>
        <dbReference type="ARBA" id="ARBA00013109"/>
    </source>
</evidence>
<comment type="catalytic activity">
    <reaction evidence="8 9">
        <text>hydroxymethylbilane = uroporphyrinogen III + H2O</text>
        <dbReference type="Rhea" id="RHEA:18965"/>
        <dbReference type="ChEBI" id="CHEBI:15377"/>
        <dbReference type="ChEBI" id="CHEBI:57308"/>
        <dbReference type="ChEBI" id="CHEBI:57845"/>
        <dbReference type="EC" id="4.2.1.75"/>
    </reaction>
</comment>
<keyword evidence="12" id="KW-1185">Reference proteome</keyword>
<dbReference type="GO" id="GO:0006780">
    <property type="term" value="P:uroporphyrinogen III biosynthetic process"/>
    <property type="evidence" value="ECO:0007669"/>
    <property type="project" value="UniProtKB-UniRule"/>
</dbReference>
<reference evidence="12" key="1">
    <citation type="submission" date="2016-10" db="EMBL/GenBank/DDBJ databases">
        <authorList>
            <person name="Varghese N."/>
            <person name="Submissions S."/>
        </authorList>
    </citation>
    <scope>NUCLEOTIDE SEQUENCE [LARGE SCALE GENOMIC DNA]</scope>
    <source>
        <strain evidence="12">CGMCC 1.3566</strain>
    </source>
</reference>
<feature type="domain" description="Tetrapyrrole biosynthesis uroporphyrinogen III synthase" evidence="10">
    <location>
        <begin position="21"/>
        <end position="249"/>
    </location>
</feature>
<protein>
    <recommendedName>
        <fullName evidence="7 9">Uroporphyrinogen-III synthase</fullName>
        <ecNumber evidence="3 9">4.2.1.75</ecNumber>
    </recommendedName>
</protein>
<comment type="function">
    <text evidence="6 9">Catalyzes cyclization of the linear tetrapyrrole, hydroxymethylbilane, to the macrocyclic uroporphyrinogen III.</text>
</comment>
<evidence type="ECO:0000256" key="7">
    <source>
        <dbReference type="ARBA" id="ARBA00040167"/>
    </source>
</evidence>
<dbReference type="Proteomes" id="UP000199095">
    <property type="component" value="Unassembled WGS sequence"/>
</dbReference>
<dbReference type="SUPFAM" id="SSF69618">
    <property type="entry name" value="HemD-like"/>
    <property type="match status" value="1"/>
</dbReference>
<evidence type="ECO:0000313" key="12">
    <source>
        <dbReference type="Proteomes" id="UP000199095"/>
    </source>
</evidence>
<proteinExistence type="inferred from homology"/>
<evidence type="ECO:0000259" key="10">
    <source>
        <dbReference type="Pfam" id="PF02602"/>
    </source>
</evidence>
<evidence type="ECO:0000256" key="5">
    <source>
        <dbReference type="ARBA" id="ARBA00023244"/>
    </source>
</evidence>
<dbReference type="InterPro" id="IPR036108">
    <property type="entry name" value="4pyrrol_syn_uPrphyn_synt_sf"/>
</dbReference>
<evidence type="ECO:0000256" key="6">
    <source>
        <dbReference type="ARBA" id="ARBA00037589"/>
    </source>
</evidence>
<dbReference type="EMBL" id="FOHJ01000019">
    <property type="protein sequence ID" value="SEU08592.1"/>
    <property type="molecule type" value="Genomic_DNA"/>
</dbReference>
<dbReference type="GO" id="GO:0006782">
    <property type="term" value="P:protoporphyrinogen IX biosynthetic process"/>
    <property type="evidence" value="ECO:0007669"/>
    <property type="project" value="UniProtKB-UniRule"/>
</dbReference>
<dbReference type="OrthoDB" id="9815856at2"/>
<dbReference type="GO" id="GO:0004852">
    <property type="term" value="F:uroporphyrinogen-III synthase activity"/>
    <property type="evidence" value="ECO:0007669"/>
    <property type="project" value="UniProtKB-UniRule"/>
</dbReference>
<dbReference type="EC" id="4.2.1.75" evidence="3 9"/>
<dbReference type="PANTHER" id="PTHR38042:SF1">
    <property type="entry name" value="UROPORPHYRINOGEN-III SYNTHASE, CHLOROPLASTIC"/>
    <property type="match status" value="1"/>
</dbReference>
<keyword evidence="4 9" id="KW-0456">Lyase</keyword>
<evidence type="ECO:0000256" key="2">
    <source>
        <dbReference type="ARBA" id="ARBA00008133"/>
    </source>
</evidence>
<dbReference type="Pfam" id="PF02602">
    <property type="entry name" value="HEM4"/>
    <property type="match status" value="1"/>
</dbReference>
<comment type="pathway">
    <text evidence="1 9">Porphyrin-containing compound metabolism; protoporphyrin-IX biosynthesis; coproporphyrinogen-III from 5-aminolevulinate: step 3/4.</text>
</comment>
<evidence type="ECO:0000256" key="8">
    <source>
        <dbReference type="ARBA" id="ARBA00048617"/>
    </source>
</evidence>
<dbReference type="CDD" id="cd06578">
    <property type="entry name" value="HemD"/>
    <property type="match status" value="1"/>
</dbReference>
<evidence type="ECO:0000256" key="4">
    <source>
        <dbReference type="ARBA" id="ARBA00023239"/>
    </source>
</evidence>